<gene>
    <name evidence="2" type="primary">dosP_3</name>
    <name evidence="2" type="ORF">MAQ5080_01743</name>
</gene>
<dbReference type="Pfam" id="PF00563">
    <property type="entry name" value="EAL"/>
    <property type="match status" value="1"/>
</dbReference>
<dbReference type="SUPFAM" id="SSF141868">
    <property type="entry name" value="EAL domain-like"/>
    <property type="match status" value="1"/>
</dbReference>
<dbReference type="AlphaFoldDB" id="A0A1A8TE68"/>
<keyword evidence="3" id="KW-1185">Reference proteome</keyword>
<dbReference type="InterPro" id="IPR001633">
    <property type="entry name" value="EAL_dom"/>
</dbReference>
<dbReference type="STRING" id="295068.MAQ5080_01743"/>
<accession>A0A1A8TE68</accession>
<organism evidence="2 3">
    <name type="scientific">Marinomonas aquimarina</name>
    <dbReference type="NCBI Taxonomy" id="295068"/>
    <lineage>
        <taxon>Bacteria</taxon>
        <taxon>Pseudomonadati</taxon>
        <taxon>Pseudomonadota</taxon>
        <taxon>Gammaproteobacteria</taxon>
        <taxon>Oceanospirillales</taxon>
        <taxon>Oceanospirillaceae</taxon>
        <taxon>Marinomonas</taxon>
    </lineage>
</organism>
<sequence length="368" mass="42066">MLQETKGCFIVLDRNDRLVFCNEALNATYLETFKHYSLTPESFWLKKEQRGFDLSEFHNFVGQEIELLYKSKLNGFTDITLTVEKLEITSQTFLAVRQVNPPLIATNTPLKSSELLIDQLVSDIQAGKISVYYQPQINARTGELYGIEALSRWDRGQDTPISPDIFVALAEEFNFIAELDIWVLDQVCQQLTTWTEKGIDIPMTSVNFSPMSLNNQNTHQRIIDTLVKNNIPPDRIIIEITEGKKIDYCDHIISSIFYLSSMGIKFSLDDFGIGYSNFKRLTSLPVSQLKLDRSFVLPLPNKAYIEICLSTLSIGKKLGLSVVAEGVENTDQLEILEDLGCQVFQGYLFSKPLPEAEFENWFYHNHKF</sequence>
<dbReference type="Proteomes" id="UP000092627">
    <property type="component" value="Unassembled WGS sequence"/>
</dbReference>
<dbReference type="SMART" id="SM00052">
    <property type="entry name" value="EAL"/>
    <property type="match status" value="1"/>
</dbReference>
<evidence type="ECO:0000313" key="2">
    <source>
        <dbReference type="EMBL" id="SBS30677.1"/>
    </source>
</evidence>
<evidence type="ECO:0000313" key="3">
    <source>
        <dbReference type="Proteomes" id="UP000092627"/>
    </source>
</evidence>
<evidence type="ECO:0000259" key="1">
    <source>
        <dbReference type="PROSITE" id="PS50883"/>
    </source>
</evidence>
<name>A0A1A8TE68_9GAMM</name>
<dbReference type="PANTHER" id="PTHR33121:SF71">
    <property type="entry name" value="OXYGEN SENSOR PROTEIN DOSP"/>
    <property type="match status" value="1"/>
</dbReference>
<dbReference type="EC" id="3.1.4.52" evidence="2"/>
<dbReference type="Gene3D" id="3.20.20.450">
    <property type="entry name" value="EAL domain"/>
    <property type="match status" value="1"/>
</dbReference>
<dbReference type="PROSITE" id="PS50883">
    <property type="entry name" value="EAL"/>
    <property type="match status" value="1"/>
</dbReference>
<reference evidence="2 3" key="1">
    <citation type="submission" date="2016-06" db="EMBL/GenBank/DDBJ databases">
        <authorList>
            <person name="Kjaerup R.B."/>
            <person name="Dalgaard T.S."/>
            <person name="Juul-Madsen H.R."/>
        </authorList>
    </citation>
    <scope>NUCLEOTIDE SEQUENCE [LARGE SCALE GENOMIC DNA]</scope>
    <source>
        <strain evidence="2 3">CECT 5080</strain>
    </source>
</reference>
<dbReference type="CDD" id="cd01948">
    <property type="entry name" value="EAL"/>
    <property type="match status" value="1"/>
</dbReference>
<dbReference type="PANTHER" id="PTHR33121">
    <property type="entry name" value="CYCLIC DI-GMP PHOSPHODIESTERASE PDEF"/>
    <property type="match status" value="1"/>
</dbReference>
<protein>
    <submittedName>
        <fullName evidence="2">Oxygen sensor protein DosP</fullName>
        <ecNumber evidence="2">3.1.4.52</ecNumber>
    </submittedName>
</protein>
<feature type="domain" description="EAL" evidence="1">
    <location>
        <begin position="113"/>
        <end position="366"/>
    </location>
</feature>
<dbReference type="EMBL" id="FLOC01000008">
    <property type="protein sequence ID" value="SBS30677.1"/>
    <property type="molecule type" value="Genomic_DNA"/>
</dbReference>
<keyword evidence="2" id="KW-0378">Hydrolase</keyword>
<dbReference type="GO" id="GO:0071111">
    <property type="term" value="F:cyclic-guanylate-specific phosphodiesterase activity"/>
    <property type="evidence" value="ECO:0007669"/>
    <property type="project" value="UniProtKB-EC"/>
</dbReference>
<dbReference type="InterPro" id="IPR035919">
    <property type="entry name" value="EAL_sf"/>
</dbReference>
<proteinExistence type="predicted"/>
<dbReference type="InterPro" id="IPR050706">
    <property type="entry name" value="Cyclic-di-GMP_PDE-like"/>
</dbReference>